<dbReference type="EMBL" id="BMJJ01000001">
    <property type="protein sequence ID" value="GGD07533.1"/>
    <property type="molecule type" value="Genomic_DNA"/>
</dbReference>
<evidence type="ECO:0000313" key="6">
    <source>
        <dbReference type="EMBL" id="GGD07533.1"/>
    </source>
</evidence>
<organism evidence="6 7">
    <name type="scientific">Aureimonas glaciei</name>
    <dbReference type="NCBI Taxonomy" id="1776957"/>
    <lineage>
        <taxon>Bacteria</taxon>
        <taxon>Pseudomonadati</taxon>
        <taxon>Pseudomonadota</taxon>
        <taxon>Alphaproteobacteria</taxon>
        <taxon>Hyphomicrobiales</taxon>
        <taxon>Aurantimonadaceae</taxon>
        <taxon>Aureimonas</taxon>
    </lineage>
</organism>
<dbReference type="InterPro" id="IPR058163">
    <property type="entry name" value="LysR-type_TF_proteobact-type"/>
</dbReference>
<dbReference type="SUPFAM" id="SSF53850">
    <property type="entry name" value="Periplasmic binding protein-like II"/>
    <property type="match status" value="1"/>
</dbReference>
<sequence length="328" mass="35197">MQKMEPTAVAFVDVQAFAMVVETGGFARAGERLGVSKSIVSRRVANLERRLGARLLVRSARGATPTDIGSDYHRRLSTIFAELETAHEAVAQATSEIAGSIRLTASISFGVEYLAPALADFVKLHPRIELDLVLEDRTVDLIAEQFDLALRIGKLPDSSLIARKLAPVRSVAVASPSYVAARGRPTHPHDLAGHEVLFYTNAALTAEWRFRHSNAPGVRVGVTGKIRSNNGEALREMARAGLGIAVLPTFAASEAIGDGSLVVVLEDWSLAEVGLYAVMLPGRATTARIRALVDFLAARFGPEPAWDPCWIAARKADAADAITREAAE</sequence>
<keyword evidence="3" id="KW-0238">DNA-binding</keyword>
<dbReference type="InterPro" id="IPR005119">
    <property type="entry name" value="LysR_subst-bd"/>
</dbReference>
<evidence type="ECO:0000313" key="7">
    <source>
        <dbReference type="Proteomes" id="UP000613160"/>
    </source>
</evidence>
<reference evidence="6" key="2">
    <citation type="submission" date="2020-09" db="EMBL/GenBank/DDBJ databases">
        <authorList>
            <person name="Sun Q."/>
            <person name="Zhou Y."/>
        </authorList>
    </citation>
    <scope>NUCLEOTIDE SEQUENCE</scope>
    <source>
        <strain evidence="6">CGMCC 1.15493</strain>
    </source>
</reference>
<dbReference type="Gene3D" id="1.10.10.10">
    <property type="entry name" value="Winged helix-like DNA-binding domain superfamily/Winged helix DNA-binding domain"/>
    <property type="match status" value="1"/>
</dbReference>
<dbReference type="Pfam" id="PF03466">
    <property type="entry name" value="LysR_substrate"/>
    <property type="match status" value="1"/>
</dbReference>
<name>A0A917D8B5_9HYPH</name>
<dbReference type="GO" id="GO:0043565">
    <property type="term" value="F:sequence-specific DNA binding"/>
    <property type="evidence" value="ECO:0007669"/>
    <property type="project" value="TreeGrafter"/>
</dbReference>
<dbReference type="GO" id="GO:0006351">
    <property type="term" value="P:DNA-templated transcription"/>
    <property type="evidence" value="ECO:0007669"/>
    <property type="project" value="TreeGrafter"/>
</dbReference>
<protein>
    <submittedName>
        <fullName evidence="6">LysR family transcriptional regulator</fullName>
    </submittedName>
</protein>
<dbReference type="InterPro" id="IPR036390">
    <property type="entry name" value="WH_DNA-bd_sf"/>
</dbReference>
<dbReference type="Gene3D" id="3.40.190.290">
    <property type="match status" value="1"/>
</dbReference>
<dbReference type="InterPro" id="IPR036388">
    <property type="entry name" value="WH-like_DNA-bd_sf"/>
</dbReference>
<dbReference type="SUPFAM" id="SSF46785">
    <property type="entry name" value="Winged helix' DNA-binding domain"/>
    <property type="match status" value="1"/>
</dbReference>
<keyword evidence="4" id="KW-0804">Transcription</keyword>
<dbReference type="Proteomes" id="UP000613160">
    <property type="component" value="Unassembled WGS sequence"/>
</dbReference>
<dbReference type="AlphaFoldDB" id="A0A917D8B5"/>
<dbReference type="Pfam" id="PF00126">
    <property type="entry name" value="HTH_1"/>
    <property type="match status" value="1"/>
</dbReference>
<dbReference type="FunFam" id="3.40.190.290:FF:000001">
    <property type="entry name" value="Transcriptional regulator, LysR family"/>
    <property type="match status" value="1"/>
</dbReference>
<keyword evidence="7" id="KW-1185">Reference proteome</keyword>
<evidence type="ECO:0000259" key="5">
    <source>
        <dbReference type="PROSITE" id="PS50931"/>
    </source>
</evidence>
<dbReference type="GO" id="GO:0003700">
    <property type="term" value="F:DNA-binding transcription factor activity"/>
    <property type="evidence" value="ECO:0007669"/>
    <property type="project" value="InterPro"/>
</dbReference>
<dbReference type="CDD" id="cd08422">
    <property type="entry name" value="PBP2_CrgA_like"/>
    <property type="match status" value="1"/>
</dbReference>
<dbReference type="FunFam" id="1.10.10.10:FF:000001">
    <property type="entry name" value="LysR family transcriptional regulator"/>
    <property type="match status" value="1"/>
</dbReference>
<dbReference type="InterPro" id="IPR000847">
    <property type="entry name" value="LysR_HTH_N"/>
</dbReference>
<keyword evidence="2" id="KW-0805">Transcription regulation</keyword>
<dbReference type="PROSITE" id="PS50931">
    <property type="entry name" value="HTH_LYSR"/>
    <property type="match status" value="1"/>
</dbReference>
<evidence type="ECO:0000256" key="1">
    <source>
        <dbReference type="ARBA" id="ARBA00009437"/>
    </source>
</evidence>
<comment type="caution">
    <text evidence="6">The sequence shown here is derived from an EMBL/GenBank/DDBJ whole genome shotgun (WGS) entry which is preliminary data.</text>
</comment>
<evidence type="ECO:0000256" key="3">
    <source>
        <dbReference type="ARBA" id="ARBA00023125"/>
    </source>
</evidence>
<reference evidence="6" key="1">
    <citation type="journal article" date="2014" name="Int. J. Syst. Evol. Microbiol.">
        <title>Complete genome sequence of Corynebacterium casei LMG S-19264T (=DSM 44701T), isolated from a smear-ripened cheese.</title>
        <authorList>
            <consortium name="US DOE Joint Genome Institute (JGI-PGF)"/>
            <person name="Walter F."/>
            <person name="Albersmeier A."/>
            <person name="Kalinowski J."/>
            <person name="Ruckert C."/>
        </authorList>
    </citation>
    <scope>NUCLEOTIDE SEQUENCE</scope>
    <source>
        <strain evidence="6">CGMCC 1.15493</strain>
    </source>
</reference>
<dbReference type="PANTHER" id="PTHR30537:SF5">
    <property type="entry name" value="HTH-TYPE TRANSCRIPTIONAL ACTIVATOR TTDR-RELATED"/>
    <property type="match status" value="1"/>
</dbReference>
<dbReference type="PANTHER" id="PTHR30537">
    <property type="entry name" value="HTH-TYPE TRANSCRIPTIONAL REGULATOR"/>
    <property type="match status" value="1"/>
</dbReference>
<gene>
    <name evidence="6" type="ORF">GCM10011335_08100</name>
</gene>
<evidence type="ECO:0000256" key="2">
    <source>
        <dbReference type="ARBA" id="ARBA00023015"/>
    </source>
</evidence>
<accession>A0A917D8B5</accession>
<comment type="similarity">
    <text evidence="1">Belongs to the LysR transcriptional regulatory family.</text>
</comment>
<proteinExistence type="inferred from homology"/>
<evidence type="ECO:0000256" key="4">
    <source>
        <dbReference type="ARBA" id="ARBA00023163"/>
    </source>
</evidence>
<feature type="domain" description="HTH lysR-type" evidence="5">
    <location>
        <begin position="15"/>
        <end position="66"/>
    </location>
</feature>